<dbReference type="InterPro" id="IPR001602">
    <property type="entry name" value="UPF0047_YjbQ-like"/>
</dbReference>
<dbReference type="Pfam" id="PF01894">
    <property type="entry name" value="YjbQ"/>
    <property type="match status" value="1"/>
</dbReference>
<gene>
    <name evidence="2" type="ORF">ADL12_08860</name>
</gene>
<name>A0A0X3VDE5_9ACTN</name>
<proteinExistence type="inferred from homology"/>
<dbReference type="InterPro" id="IPR035917">
    <property type="entry name" value="YjbQ-like_sf"/>
</dbReference>
<dbReference type="RefSeq" id="WP_062700331.1">
    <property type="nucleotide sequence ID" value="NZ_LLZG01000047.1"/>
</dbReference>
<evidence type="ECO:0000313" key="3">
    <source>
        <dbReference type="Proteomes" id="UP000053923"/>
    </source>
</evidence>
<dbReference type="PIRSF" id="PIRSF004681">
    <property type="entry name" value="UCP004681"/>
    <property type="match status" value="1"/>
</dbReference>
<protein>
    <recommendedName>
        <fullName evidence="4">Secondary thiamine-phosphate synthase enzyme</fullName>
    </recommendedName>
</protein>
<reference evidence="3" key="1">
    <citation type="submission" date="2015-10" db="EMBL/GenBank/DDBJ databases">
        <authorList>
            <person name="Ju K.-S."/>
            <person name="Doroghazi J.R."/>
            <person name="Metcalf W.W."/>
        </authorList>
    </citation>
    <scope>NUCLEOTIDE SEQUENCE [LARGE SCALE GENOMIC DNA]</scope>
    <source>
        <strain evidence="3">NRRL 3151</strain>
    </source>
</reference>
<dbReference type="PANTHER" id="PTHR30615">
    <property type="entry name" value="UNCHARACTERIZED PROTEIN YJBQ-RELATED"/>
    <property type="match status" value="1"/>
</dbReference>
<dbReference type="Proteomes" id="UP000053923">
    <property type="component" value="Unassembled WGS sequence"/>
</dbReference>
<comment type="caution">
    <text evidence="2">The sequence shown here is derived from an EMBL/GenBank/DDBJ whole genome shotgun (WGS) entry which is preliminary data.</text>
</comment>
<keyword evidence="3" id="KW-1185">Reference proteome</keyword>
<evidence type="ECO:0000313" key="2">
    <source>
        <dbReference type="EMBL" id="KUL42750.1"/>
    </source>
</evidence>
<evidence type="ECO:0008006" key="4">
    <source>
        <dbReference type="Google" id="ProtNLM"/>
    </source>
</evidence>
<dbReference type="SUPFAM" id="SSF111038">
    <property type="entry name" value="YjbQ-like"/>
    <property type="match status" value="1"/>
</dbReference>
<dbReference type="Gene3D" id="2.60.120.460">
    <property type="entry name" value="YjbQ-like"/>
    <property type="match status" value="1"/>
</dbReference>
<dbReference type="EMBL" id="LLZG01000047">
    <property type="protein sequence ID" value="KUL42750.1"/>
    <property type="molecule type" value="Genomic_DNA"/>
</dbReference>
<dbReference type="AlphaFoldDB" id="A0A0X3VDE5"/>
<evidence type="ECO:0000256" key="1">
    <source>
        <dbReference type="ARBA" id="ARBA00005534"/>
    </source>
</evidence>
<accession>A0A0X3VDE5</accession>
<dbReference type="NCBIfam" id="TIGR00149">
    <property type="entry name" value="TIGR00149_YjbQ"/>
    <property type="match status" value="1"/>
</dbReference>
<comment type="similarity">
    <text evidence="1">Belongs to the UPF0047 family.</text>
</comment>
<organism evidence="2 3">
    <name type="scientific">Streptomyces regalis</name>
    <dbReference type="NCBI Taxonomy" id="68262"/>
    <lineage>
        <taxon>Bacteria</taxon>
        <taxon>Bacillati</taxon>
        <taxon>Actinomycetota</taxon>
        <taxon>Actinomycetes</taxon>
        <taxon>Kitasatosporales</taxon>
        <taxon>Streptomycetaceae</taxon>
        <taxon>Streptomyces</taxon>
    </lineage>
</organism>
<dbReference type="PANTHER" id="PTHR30615:SF8">
    <property type="entry name" value="UPF0047 PROTEIN C4A8.02C"/>
    <property type="match status" value="1"/>
</dbReference>
<dbReference type="OrthoDB" id="9801725at2"/>
<sequence length="176" mass="19327">MTAVSHADIDVTSRHVMPPGSRLILTAQLRVATNGPESTVDLTGQLHQLVSEADVIEGTVHVYCGHTTCGLLVNELDVGLEADTGRALERLLPHSSRHPYNHDKDRTLAERTLHGERDNGHAHLRAVIATHPELHVPITEGALYLGQWQAIMLAEHDGPRTRELLVRINDDLGHPV</sequence>